<reference evidence="1 2" key="1">
    <citation type="journal article" date="2006" name="Science">
        <title>The genome of black cottonwood, Populus trichocarpa (Torr. &amp; Gray).</title>
        <authorList>
            <person name="Tuskan G.A."/>
            <person name="Difazio S."/>
            <person name="Jansson S."/>
            <person name="Bohlmann J."/>
            <person name="Grigoriev I."/>
            <person name="Hellsten U."/>
            <person name="Putnam N."/>
            <person name="Ralph S."/>
            <person name="Rombauts S."/>
            <person name="Salamov A."/>
            <person name="Schein J."/>
            <person name="Sterck L."/>
            <person name="Aerts A."/>
            <person name="Bhalerao R.R."/>
            <person name="Bhalerao R.P."/>
            <person name="Blaudez D."/>
            <person name="Boerjan W."/>
            <person name="Brun A."/>
            <person name="Brunner A."/>
            <person name="Busov V."/>
            <person name="Campbell M."/>
            <person name="Carlson J."/>
            <person name="Chalot M."/>
            <person name="Chapman J."/>
            <person name="Chen G.L."/>
            <person name="Cooper D."/>
            <person name="Coutinho P.M."/>
            <person name="Couturier J."/>
            <person name="Covert S."/>
            <person name="Cronk Q."/>
            <person name="Cunningham R."/>
            <person name="Davis J."/>
            <person name="Degroeve S."/>
            <person name="Dejardin A."/>
            <person name="Depamphilis C."/>
            <person name="Detter J."/>
            <person name="Dirks B."/>
            <person name="Dubchak I."/>
            <person name="Duplessis S."/>
            <person name="Ehlting J."/>
            <person name="Ellis B."/>
            <person name="Gendler K."/>
            <person name="Goodstein D."/>
            <person name="Gribskov M."/>
            <person name="Grimwood J."/>
            <person name="Groover A."/>
            <person name="Gunter L."/>
            <person name="Hamberger B."/>
            <person name="Heinze B."/>
            <person name="Helariutta Y."/>
            <person name="Henrissat B."/>
            <person name="Holligan D."/>
            <person name="Holt R."/>
            <person name="Huang W."/>
            <person name="Islam-Faridi N."/>
            <person name="Jones S."/>
            <person name="Jones-Rhoades M."/>
            <person name="Jorgensen R."/>
            <person name="Joshi C."/>
            <person name="Kangasjarvi J."/>
            <person name="Karlsson J."/>
            <person name="Kelleher C."/>
            <person name="Kirkpatrick R."/>
            <person name="Kirst M."/>
            <person name="Kohler A."/>
            <person name="Kalluri U."/>
            <person name="Larimer F."/>
            <person name="Leebens-Mack J."/>
            <person name="Leple J.C."/>
            <person name="Locascio P."/>
            <person name="Lou Y."/>
            <person name="Lucas S."/>
            <person name="Martin F."/>
            <person name="Montanini B."/>
            <person name="Napoli C."/>
            <person name="Nelson D.R."/>
            <person name="Nelson C."/>
            <person name="Nieminen K."/>
            <person name="Nilsson O."/>
            <person name="Pereda V."/>
            <person name="Peter G."/>
            <person name="Philippe R."/>
            <person name="Pilate G."/>
            <person name="Poliakov A."/>
            <person name="Razumovskaya J."/>
            <person name="Richardson P."/>
            <person name="Rinaldi C."/>
            <person name="Ritland K."/>
            <person name="Rouze P."/>
            <person name="Ryaboy D."/>
            <person name="Schmutz J."/>
            <person name="Schrader J."/>
            <person name="Segerman B."/>
            <person name="Shin H."/>
            <person name="Siddiqui A."/>
            <person name="Sterky F."/>
            <person name="Terry A."/>
            <person name="Tsai C.J."/>
            <person name="Uberbacher E."/>
            <person name="Unneberg P."/>
            <person name="Vahala J."/>
            <person name="Wall K."/>
            <person name="Wessler S."/>
            <person name="Yang G."/>
            <person name="Yin T."/>
            <person name="Douglas C."/>
            <person name="Marra M."/>
            <person name="Sandberg G."/>
            <person name="Van de Peer Y."/>
            <person name="Rokhsar D."/>
        </authorList>
    </citation>
    <scope>NUCLEOTIDE SEQUENCE [LARGE SCALE GENOMIC DNA]</scope>
    <source>
        <strain evidence="2">cv. Nisqually</strain>
    </source>
</reference>
<dbReference type="InParanoid" id="U5GEF5"/>
<dbReference type="HOGENOM" id="CLU_2431122_0_0_1"/>
<evidence type="ECO:0000313" key="2">
    <source>
        <dbReference type="Proteomes" id="UP000006729"/>
    </source>
</evidence>
<dbReference type="EMBL" id="CM009294">
    <property type="protein sequence ID" value="PNT35250.1"/>
    <property type="molecule type" value="Genomic_DNA"/>
</dbReference>
<gene>
    <name evidence="1" type="ORF">POPTR_005G066000</name>
</gene>
<organism evidence="1 2">
    <name type="scientific">Populus trichocarpa</name>
    <name type="common">Western balsam poplar</name>
    <name type="synonym">Populus balsamifera subsp. trichocarpa</name>
    <dbReference type="NCBI Taxonomy" id="3694"/>
    <lineage>
        <taxon>Eukaryota</taxon>
        <taxon>Viridiplantae</taxon>
        <taxon>Streptophyta</taxon>
        <taxon>Embryophyta</taxon>
        <taxon>Tracheophyta</taxon>
        <taxon>Spermatophyta</taxon>
        <taxon>Magnoliopsida</taxon>
        <taxon>eudicotyledons</taxon>
        <taxon>Gunneridae</taxon>
        <taxon>Pentapetalae</taxon>
        <taxon>rosids</taxon>
        <taxon>fabids</taxon>
        <taxon>Malpighiales</taxon>
        <taxon>Salicaceae</taxon>
        <taxon>Saliceae</taxon>
        <taxon>Populus</taxon>
    </lineage>
</organism>
<name>U5GEF5_POPTR</name>
<sequence>MSNFLMFLGGLVNFRYMRFRCQCCCYQSLKLGSWFRIVHHLTMQGQGSSVYNHDASKSNRHSQAVGARTEPPHQAAAQMAWQAVRPCPISK</sequence>
<dbReference type="AlphaFoldDB" id="U5GEF5"/>
<proteinExistence type="predicted"/>
<accession>U5GEF5</accession>
<dbReference type="Proteomes" id="UP000006729">
    <property type="component" value="Chromosome 5"/>
</dbReference>
<protein>
    <submittedName>
        <fullName evidence="1">Uncharacterized protein</fullName>
    </submittedName>
</protein>
<evidence type="ECO:0000313" key="1">
    <source>
        <dbReference type="EMBL" id="PNT35250.1"/>
    </source>
</evidence>
<keyword evidence="2" id="KW-1185">Reference proteome</keyword>